<accession>A0ABD5UQ63</accession>
<evidence type="ECO:0000313" key="2">
    <source>
        <dbReference type="EMBL" id="MFC6889969.1"/>
    </source>
</evidence>
<evidence type="ECO:0000313" key="3">
    <source>
        <dbReference type="Proteomes" id="UP001596333"/>
    </source>
</evidence>
<organism evidence="2 3">
    <name type="scientific">Halorubrum trueperi</name>
    <dbReference type="NCBI Taxonomy" id="2004704"/>
    <lineage>
        <taxon>Archaea</taxon>
        <taxon>Methanobacteriati</taxon>
        <taxon>Methanobacteriota</taxon>
        <taxon>Stenosarchaea group</taxon>
        <taxon>Halobacteria</taxon>
        <taxon>Halobacteriales</taxon>
        <taxon>Haloferacaceae</taxon>
        <taxon>Halorubrum</taxon>
    </lineage>
</organism>
<evidence type="ECO:0000256" key="1">
    <source>
        <dbReference type="SAM" id="MobiDB-lite"/>
    </source>
</evidence>
<sequence length="46" mass="5334">MGGGEREVSPPNRINEQERPSIRASRFNMLSMQRYRSEFGVHLPES</sequence>
<dbReference type="Proteomes" id="UP001596333">
    <property type="component" value="Unassembled WGS sequence"/>
</dbReference>
<dbReference type="EMBL" id="JBHSXI010000014">
    <property type="protein sequence ID" value="MFC6889969.1"/>
    <property type="molecule type" value="Genomic_DNA"/>
</dbReference>
<gene>
    <name evidence="2" type="ORF">ACFQEY_13235</name>
</gene>
<proteinExistence type="predicted"/>
<reference evidence="2 3" key="1">
    <citation type="journal article" date="2019" name="Int. J. Syst. Evol. Microbiol.">
        <title>The Global Catalogue of Microorganisms (GCM) 10K type strain sequencing project: providing services to taxonomists for standard genome sequencing and annotation.</title>
        <authorList>
            <consortium name="The Broad Institute Genomics Platform"/>
            <consortium name="The Broad Institute Genome Sequencing Center for Infectious Disease"/>
            <person name="Wu L."/>
            <person name="Ma J."/>
        </authorList>
    </citation>
    <scope>NUCLEOTIDE SEQUENCE [LARGE SCALE GENOMIC DNA]</scope>
    <source>
        <strain evidence="2 3">Y73</strain>
    </source>
</reference>
<dbReference type="RefSeq" id="WP_379769335.1">
    <property type="nucleotide sequence ID" value="NZ_JBHSXI010000014.1"/>
</dbReference>
<feature type="region of interest" description="Disordered" evidence="1">
    <location>
        <begin position="1"/>
        <end position="24"/>
    </location>
</feature>
<name>A0ABD5UQ63_9EURY</name>
<keyword evidence="3" id="KW-1185">Reference proteome</keyword>
<protein>
    <submittedName>
        <fullName evidence="2">Uncharacterized protein</fullName>
    </submittedName>
</protein>
<dbReference type="AlphaFoldDB" id="A0ABD5UQ63"/>
<comment type="caution">
    <text evidence="2">The sequence shown here is derived from an EMBL/GenBank/DDBJ whole genome shotgun (WGS) entry which is preliminary data.</text>
</comment>